<feature type="domain" description="DUF6884" evidence="1">
    <location>
        <begin position="6"/>
        <end position="130"/>
    </location>
</feature>
<proteinExistence type="predicted"/>
<dbReference type="OrthoDB" id="2364857at2"/>
<dbReference type="RefSeq" id="WP_089532806.1">
    <property type="nucleotide sequence ID" value="NZ_CP022437.1"/>
</dbReference>
<sequence length="151" mass="17608">MSQLCIIPCGKKKIWDKEPNRGATQVKDTYIGTFHTLCRNYALQFTDQWVVLSAKHGFLMPEDIVDENYDVTFNQKEKEIITLERLQHQVKAKRLDQVEELIILTGKKYKKVIEGSFDDRMPMKFPLEAYNGMGYMQQALKKAVENNIPIH</sequence>
<dbReference type="InterPro" id="IPR049251">
    <property type="entry name" value="DUF6884"/>
</dbReference>
<evidence type="ECO:0000259" key="1">
    <source>
        <dbReference type="Pfam" id="PF21818"/>
    </source>
</evidence>
<protein>
    <recommendedName>
        <fullName evidence="1">DUF6884 domain-containing protein</fullName>
    </recommendedName>
</protein>
<accession>A0A221MEG5</accession>
<dbReference type="EMBL" id="CP022437">
    <property type="protein sequence ID" value="ASN05959.1"/>
    <property type="molecule type" value="Genomic_DNA"/>
</dbReference>
<gene>
    <name evidence="2" type="ORF">CFK40_13505</name>
</gene>
<organism evidence="2 3">
    <name type="scientific">Virgibacillus necropolis</name>
    <dbReference type="NCBI Taxonomy" id="163877"/>
    <lineage>
        <taxon>Bacteria</taxon>
        <taxon>Bacillati</taxon>
        <taxon>Bacillota</taxon>
        <taxon>Bacilli</taxon>
        <taxon>Bacillales</taxon>
        <taxon>Bacillaceae</taxon>
        <taxon>Virgibacillus</taxon>
    </lineage>
</organism>
<reference evidence="2 3" key="1">
    <citation type="journal article" date="2003" name="Int. J. Syst. Evol. Microbiol.">
        <title>Virgibacillus carmonensis sp. nov., Virgibacillus necropolis sp. nov. and Virgibacillus picturae sp. nov., three novel species isolated from deteriorated mural paintings, transfer of the species of the genus salibacillus to Virgibacillus, as Virgibacillus marismortui comb. nov. and Virgibacillus salexigens comb. nov., and emended description of the genus Virgibacillus.</title>
        <authorList>
            <person name="Heyrman J."/>
            <person name="Logan N.A."/>
            <person name="Busse H.J."/>
            <person name="Balcaen A."/>
            <person name="Lebbe L."/>
            <person name="Rodriguez-Diaz M."/>
            <person name="Swings J."/>
            <person name="De Vos P."/>
        </authorList>
    </citation>
    <scope>NUCLEOTIDE SEQUENCE [LARGE SCALE GENOMIC DNA]</scope>
    <source>
        <strain evidence="2 3">LMG 19488</strain>
    </source>
</reference>
<dbReference type="KEGG" id="vne:CFK40_13505"/>
<dbReference type="Pfam" id="PF21818">
    <property type="entry name" value="DUF6884"/>
    <property type="match status" value="1"/>
</dbReference>
<dbReference type="Proteomes" id="UP000204391">
    <property type="component" value="Chromosome"/>
</dbReference>
<evidence type="ECO:0000313" key="2">
    <source>
        <dbReference type="EMBL" id="ASN05959.1"/>
    </source>
</evidence>
<keyword evidence="3" id="KW-1185">Reference proteome</keyword>
<name>A0A221MEG5_9BACI</name>
<evidence type="ECO:0000313" key="3">
    <source>
        <dbReference type="Proteomes" id="UP000204391"/>
    </source>
</evidence>
<dbReference type="AlphaFoldDB" id="A0A221MEG5"/>